<evidence type="ECO:0000313" key="14">
    <source>
        <dbReference type="Proteomes" id="UP000245119"/>
    </source>
</evidence>
<dbReference type="PROSITE" id="PS00107">
    <property type="entry name" value="PROTEIN_KINASE_ATP"/>
    <property type="match status" value="1"/>
</dbReference>
<protein>
    <recommendedName>
        <fullName evidence="2">non-specific serine/threonine protein kinase</fullName>
        <ecNumber evidence="2">2.7.11.1</ecNumber>
    </recommendedName>
</protein>
<evidence type="ECO:0000256" key="6">
    <source>
        <dbReference type="ARBA" id="ARBA00022777"/>
    </source>
</evidence>
<dbReference type="PROSITE" id="PS50011">
    <property type="entry name" value="PROTEIN_KINASE_DOM"/>
    <property type="match status" value="1"/>
</dbReference>
<dbReference type="EMBL" id="PZQS01000009">
    <property type="protein sequence ID" value="PVD24376.1"/>
    <property type="molecule type" value="Genomic_DNA"/>
</dbReference>
<dbReference type="SMART" id="SM00220">
    <property type="entry name" value="S_TKc"/>
    <property type="match status" value="1"/>
</dbReference>
<evidence type="ECO:0000256" key="5">
    <source>
        <dbReference type="ARBA" id="ARBA00022741"/>
    </source>
</evidence>
<comment type="caution">
    <text evidence="13">The sequence shown here is derived from an EMBL/GenBank/DDBJ whole genome shotgun (WGS) entry which is preliminary data.</text>
</comment>
<dbReference type="InterPro" id="IPR011009">
    <property type="entry name" value="Kinase-like_dom_sf"/>
</dbReference>
<organism evidence="13 14">
    <name type="scientific">Pomacea canaliculata</name>
    <name type="common">Golden apple snail</name>
    <dbReference type="NCBI Taxonomy" id="400727"/>
    <lineage>
        <taxon>Eukaryota</taxon>
        <taxon>Metazoa</taxon>
        <taxon>Spiralia</taxon>
        <taxon>Lophotrochozoa</taxon>
        <taxon>Mollusca</taxon>
        <taxon>Gastropoda</taxon>
        <taxon>Caenogastropoda</taxon>
        <taxon>Architaenioglossa</taxon>
        <taxon>Ampullarioidea</taxon>
        <taxon>Ampullariidae</taxon>
        <taxon>Pomacea</taxon>
    </lineage>
</organism>
<reference evidence="13 14" key="1">
    <citation type="submission" date="2018-04" db="EMBL/GenBank/DDBJ databases">
        <title>The genome of golden apple snail Pomacea canaliculata provides insight into stress tolerance and invasive adaptation.</title>
        <authorList>
            <person name="Liu C."/>
            <person name="Liu B."/>
            <person name="Ren Y."/>
            <person name="Zhang Y."/>
            <person name="Wang H."/>
            <person name="Li S."/>
            <person name="Jiang F."/>
            <person name="Yin L."/>
            <person name="Zhang G."/>
            <person name="Qian W."/>
            <person name="Fan W."/>
        </authorList>
    </citation>
    <scope>NUCLEOTIDE SEQUENCE [LARGE SCALE GENOMIC DNA]</scope>
    <source>
        <strain evidence="13">SZHN2017</strain>
        <tissue evidence="13">Muscle</tissue>
    </source>
</reference>
<evidence type="ECO:0000256" key="1">
    <source>
        <dbReference type="ARBA" id="ARBA00010886"/>
    </source>
</evidence>
<comment type="catalytic activity">
    <reaction evidence="9">
        <text>L-seryl-[protein] + ATP = O-phospho-L-seryl-[protein] + ADP + H(+)</text>
        <dbReference type="Rhea" id="RHEA:17989"/>
        <dbReference type="Rhea" id="RHEA-COMP:9863"/>
        <dbReference type="Rhea" id="RHEA-COMP:11604"/>
        <dbReference type="ChEBI" id="CHEBI:15378"/>
        <dbReference type="ChEBI" id="CHEBI:29999"/>
        <dbReference type="ChEBI" id="CHEBI:30616"/>
        <dbReference type="ChEBI" id="CHEBI:83421"/>
        <dbReference type="ChEBI" id="CHEBI:456216"/>
        <dbReference type="EC" id="2.7.11.1"/>
    </reaction>
</comment>
<accession>A0A2T7NTB1</accession>
<dbReference type="SUPFAM" id="SSF56112">
    <property type="entry name" value="Protein kinase-like (PK-like)"/>
    <property type="match status" value="1"/>
</dbReference>
<dbReference type="Proteomes" id="UP000245119">
    <property type="component" value="Linkage Group LG9"/>
</dbReference>
<dbReference type="InterPro" id="IPR008271">
    <property type="entry name" value="Ser/Thr_kinase_AS"/>
</dbReference>
<dbReference type="InterPro" id="IPR017441">
    <property type="entry name" value="Protein_kinase_ATP_BS"/>
</dbReference>
<dbReference type="AlphaFoldDB" id="A0A2T7NTB1"/>
<sequence length="428" mass="47599">MMAACATAGSPGDWKFVRNLGSGAFGTVYLVERGSDLFALKEIDLHRAPDKEKEAAEKEREALKLLAHEHVVGYVDSVMVKDYLCILTEYCQGGDMAVFLQNISKAVPESLLLCWLYQMACALEYMHGGHPVILHRDLKPSNIYLTAKGDIKLGDLGIARILTHPKSLATTFCGTPCYMSPEVIQEKAYDAKTDIWSLGCVLVEMATEEKAFNGTSLITLFRVIVNQEIKPLPPEVYSPGLSELVRNMMKLNPVDRPTASEILDTQLLQETLEKRKTPQDWLTHYKFLDFLDGQGTETCDSRPISLSLLSGTIPDKPSNSETQQEEPGRSVQILRFIVFLLLLSSSSSPSLMATVVQSMTSTLRPDQRLEMISCLSGDNSGSPFQGAATALFPVLGDQLYLQEGRHKPHRSDLCHRCRSGRRCRSYPY</sequence>
<feature type="binding site" evidence="10">
    <location>
        <position position="41"/>
    </location>
    <ligand>
        <name>ATP</name>
        <dbReference type="ChEBI" id="CHEBI:30616"/>
    </ligand>
</feature>
<name>A0A2T7NTB1_POMCA</name>
<evidence type="ECO:0000313" key="13">
    <source>
        <dbReference type="EMBL" id="PVD24376.1"/>
    </source>
</evidence>
<keyword evidence="3 11" id="KW-0723">Serine/threonine-protein kinase</keyword>
<dbReference type="InterPro" id="IPR051131">
    <property type="entry name" value="NEK_Ser/Thr_kinase_NIMA"/>
</dbReference>
<dbReference type="OrthoDB" id="248923at2759"/>
<evidence type="ECO:0000256" key="11">
    <source>
        <dbReference type="RuleBase" id="RU000304"/>
    </source>
</evidence>
<evidence type="ECO:0000256" key="4">
    <source>
        <dbReference type="ARBA" id="ARBA00022679"/>
    </source>
</evidence>
<dbReference type="GO" id="GO:0004674">
    <property type="term" value="F:protein serine/threonine kinase activity"/>
    <property type="evidence" value="ECO:0007669"/>
    <property type="project" value="UniProtKB-KW"/>
</dbReference>
<dbReference type="PANTHER" id="PTHR44899:SF3">
    <property type="entry name" value="SERINE_THREONINE-PROTEIN KINASE NEK1"/>
    <property type="match status" value="1"/>
</dbReference>
<dbReference type="Pfam" id="PF00069">
    <property type="entry name" value="Pkinase"/>
    <property type="match status" value="1"/>
</dbReference>
<feature type="domain" description="Protein kinase" evidence="12">
    <location>
        <begin position="14"/>
        <end position="268"/>
    </location>
</feature>
<comment type="similarity">
    <text evidence="1">Belongs to the protein kinase superfamily. NEK Ser/Thr protein kinase family. NIMA subfamily.</text>
</comment>
<evidence type="ECO:0000259" key="12">
    <source>
        <dbReference type="PROSITE" id="PS50011"/>
    </source>
</evidence>
<evidence type="ECO:0000256" key="3">
    <source>
        <dbReference type="ARBA" id="ARBA00022527"/>
    </source>
</evidence>
<evidence type="ECO:0000256" key="9">
    <source>
        <dbReference type="ARBA" id="ARBA00048679"/>
    </source>
</evidence>
<dbReference type="PROSITE" id="PS00108">
    <property type="entry name" value="PROTEIN_KINASE_ST"/>
    <property type="match status" value="1"/>
</dbReference>
<dbReference type="EC" id="2.7.11.1" evidence="2"/>
<keyword evidence="5 10" id="KW-0547">Nucleotide-binding</keyword>
<evidence type="ECO:0000256" key="8">
    <source>
        <dbReference type="ARBA" id="ARBA00047899"/>
    </source>
</evidence>
<evidence type="ECO:0000256" key="7">
    <source>
        <dbReference type="ARBA" id="ARBA00022840"/>
    </source>
</evidence>
<keyword evidence="6" id="KW-0418">Kinase</keyword>
<dbReference type="InterPro" id="IPR000719">
    <property type="entry name" value="Prot_kinase_dom"/>
</dbReference>
<evidence type="ECO:0000256" key="2">
    <source>
        <dbReference type="ARBA" id="ARBA00012513"/>
    </source>
</evidence>
<keyword evidence="14" id="KW-1185">Reference proteome</keyword>
<dbReference type="GO" id="GO:0005524">
    <property type="term" value="F:ATP binding"/>
    <property type="evidence" value="ECO:0007669"/>
    <property type="project" value="UniProtKB-UniRule"/>
</dbReference>
<dbReference type="Gene3D" id="1.10.510.10">
    <property type="entry name" value="Transferase(Phosphotransferase) domain 1"/>
    <property type="match status" value="1"/>
</dbReference>
<comment type="catalytic activity">
    <reaction evidence="8">
        <text>L-threonyl-[protein] + ATP = O-phospho-L-threonyl-[protein] + ADP + H(+)</text>
        <dbReference type="Rhea" id="RHEA:46608"/>
        <dbReference type="Rhea" id="RHEA-COMP:11060"/>
        <dbReference type="Rhea" id="RHEA-COMP:11605"/>
        <dbReference type="ChEBI" id="CHEBI:15378"/>
        <dbReference type="ChEBI" id="CHEBI:30013"/>
        <dbReference type="ChEBI" id="CHEBI:30616"/>
        <dbReference type="ChEBI" id="CHEBI:61977"/>
        <dbReference type="ChEBI" id="CHEBI:456216"/>
        <dbReference type="EC" id="2.7.11.1"/>
    </reaction>
</comment>
<evidence type="ECO:0000256" key="10">
    <source>
        <dbReference type="PROSITE-ProRule" id="PRU10141"/>
    </source>
</evidence>
<keyword evidence="7 10" id="KW-0067">ATP-binding</keyword>
<proteinExistence type="inferred from homology"/>
<keyword evidence="4" id="KW-0808">Transferase</keyword>
<dbReference type="PANTHER" id="PTHR44899">
    <property type="entry name" value="CAMK FAMILY PROTEIN KINASE"/>
    <property type="match status" value="1"/>
</dbReference>
<dbReference type="STRING" id="400727.A0A2T7NTB1"/>
<gene>
    <name evidence="13" type="ORF">C0Q70_14857</name>
</gene>